<dbReference type="AlphaFoldDB" id="A0A9N9PGS2"/>
<comment type="similarity">
    <text evidence="3">Belongs to the cytochrome c oxidase IV family.</text>
</comment>
<dbReference type="InterPro" id="IPR004203">
    <property type="entry name" value="Cyt_c_oxidase_su4_fam"/>
</dbReference>
<sequence length="166" mass="18324">MFRNSLMRSSRTILRSPVAVQQRCAHAISNPELAQIEKRWETMPPQEQAELWMSLRDRMKAPWAELTTQEKKASYYIAFGDHGPRALTPPGEGMQVAGMVALGVAASAVLFGIIRYFGGEGPSTMNKEYQEATNEYLKAQNSEPITGISSEGYSGKGQVQSAPKKN</sequence>
<reference evidence="14" key="1">
    <citation type="submission" date="2021-07" db="EMBL/GenBank/DDBJ databases">
        <authorList>
            <person name="Durling M."/>
        </authorList>
    </citation>
    <scope>NUCLEOTIDE SEQUENCE</scope>
</reference>
<dbReference type="OrthoDB" id="186013at2759"/>
<accession>A0A9N9PGS2</accession>
<dbReference type="GO" id="GO:0045277">
    <property type="term" value="C:respiratory chain complex IV"/>
    <property type="evidence" value="ECO:0007669"/>
    <property type="project" value="InterPro"/>
</dbReference>
<keyword evidence="8" id="KW-0560">Oxidoreductase</keyword>
<evidence type="ECO:0000256" key="7">
    <source>
        <dbReference type="ARBA" id="ARBA00022989"/>
    </source>
</evidence>
<dbReference type="GO" id="GO:0016491">
    <property type="term" value="F:oxidoreductase activity"/>
    <property type="evidence" value="ECO:0007669"/>
    <property type="project" value="UniProtKB-KW"/>
</dbReference>
<evidence type="ECO:0000256" key="5">
    <source>
        <dbReference type="ARBA" id="ARBA00022792"/>
    </source>
</evidence>
<dbReference type="Pfam" id="PF02936">
    <property type="entry name" value="COX4"/>
    <property type="match status" value="1"/>
</dbReference>
<proteinExistence type="inferred from homology"/>
<evidence type="ECO:0000256" key="2">
    <source>
        <dbReference type="ARBA" id="ARBA00004673"/>
    </source>
</evidence>
<evidence type="ECO:0000256" key="6">
    <source>
        <dbReference type="ARBA" id="ARBA00022946"/>
    </source>
</evidence>
<evidence type="ECO:0000256" key="4">
    <source>
        <dbReference type="ARBA" id="ARBA00022692"/>
    </source>
</evidence>
<evidence type="ECO:0000313" key="14">
    <source>
        <dbReference type="EMBL" id="CAG8952129.1"/>
    </source>
</evidence>
<keyword evidence="7 13" id="KW-1133">Transmembrane helix</keyword>
<keyword evidence="9" id="KW-0496">Mitochondrion</keyword>
<keyword evidence="10 13" id="KW-0472">Membrane</keyword>
<dbReference type="CDD" id="cd00922">
    <property type="entry name" value="Cyt_c_Oxidase_IV"/>
    <property type="match status" value="1"/>
</dbReference>
<evidence type="ECO:0000256" key="9">
    <source>
        <dbReference type="ARBA" id="ARBA00023128"/>
    </source>
</evidence>
<evidence type="ECO:0000256" key="10">
    <source>
        <dbReference type="ARBA" id="ARBA00023136"/>
    </source>
</evidence>
<dbReference type="InterPro" id="IPR036639">
    <property type="entry name" value="Cyt_c_oxidase_su4_sf"/>
</dbReference>
<name>A0A9N9PGS2_9HELO</name>
<evidence type="ECO:0000256" key="13">
    <source>
        <dbReference type="SAM" id="Phobius"/>
    </source>
</evidence>
<comment type="subcellular location">
    <subcellularLocation>
        <location evidence="1">Mitochondrion inner membrane</location>
        <topology evidence="1">Single-pass membrane protein</topology>
    </subcellularLocation>
</comment>
<feature type="transmembrane region" description="Helical" evidence="13">
    <location>
        <begin position="96"/>
        <end position="117"/>
    </location>
</feature>
<dbReference type="Proteomes" id="UP000696280">
    <property type="component" value="Unassembled WGS sequence"/>
</dbReference>
<evidence type="ECO:0000256" key="12">
    <source>
        <dbReference type="SAM" id="MobiDB-lite"/>
    </source>
</evidence>
<comment type="pathway">
    <text evidence="2">Energy metabolism; oxidative phosphorylation.</text>
</comment>
<evidence type="ECO:0000256" key="1">
    <source>
        <dbReference type="ARBA" id="ARBA00004434"/>
    </source>
</evidence>
<evidence type="ECO:0000256" key="3">
    <source>
        <dbReference type="ARBA" id="ARBA00008135"/>
    </source>
</evidence>
<feature type="region of interest" description="Disordered" evidence="12">
    <location>
        <begin position="140"/>
        <end position="166"/>
    </location>
</feature>
<evidence type="ECO:0000256" key="11">
    <source>
        <dbReference type="ARBA" id="ARBA00081365"/>
    </source>
</evidence>
<evidence type="ECO:0000313" key="15">
    <source>
        <dbReference type="Proteomes" id="UP000696280"/>
    </source>
</evidence>
<comment type="caution">
    <text evidence="14">The sequence shown here is derived from an EMBL/GenBank/DDBJ whole genome shotgun (WGS) entry which is preliminary data.</text>
</comment>
<dbReference type="FunFam" id="1.10.442.10:FF:000002">
    <property type="entry name" value="Cytochrome c oxidase subunit V"/>
    <property type="match status" value="1"/>
</dbReference>
<evidence type="ECO:0000256" key="8">
    <source>
        <dbReference type="ARBA" id="ARBA00023002"/>
    </source>
</evidence>
<dbReference type="PANTHER" id="PTHR10707">
    <property type="entry name" value="CYTOCHROME C OXIDASE SUBUNIT IV"/>
    <property type="match status" value="1"/>
</dbReference>
<dbReference type="EMBL" id="CAJVRL010000045">
    <property type="protein sequence ID" value="CAG8952129.1"/>
    <property type="molecule type" value="Genomic_DNA"/>
</dbReference>
<dbReference type="SUPFAM" id="SSF81406">
    <property type="entry name" value="Mitochondrial cytochrome c oxidase subunit IV"/>
    <property type="match status" value="1"/>
</dbReference>
<dbReference type="PANTHER" id="PTHR10707:SF10">
    <property type="entry name" value="CYTOCHROME C OXIDASE SUBUNIT 4"/>
    <property type="match status" value="1"/>
</dbReference>
<dbReference type="Gene3D" id="1.10.442.10">
    <property type="entry name" value="Cytochrome c oxidase subunit IV"/>
    <property type="match status" value="1"/>
</dbReference>
<dbReference type="GO" id="GO:0006123">
    <property type="term" value="P:mitochondrial electron transport, cytochrome c to oxygen"/>
    <property type="evidence" value="ECO:0007669"/>
    <property type="project" value="InterPro"/>
</dbReference>
<organism evidence="14 15">
    <name type="scientific">Hymenoscyphus fraxineus</name>
    <dbReference type="NCBI Taxonomy" id="746836"/>
    <lineage>
        <taxon>Eukaryota</taxon>
        <taxon>Fungi</taxon>
        <taxon>Dikarya</taxon>
        <taxon>Ascomycota</taxon>
        <taxon>Pezizomycotina</taxon>
        <taxon>Leotiomycetes</taxon>
        <taxon>Helotiales</taxon>
        <taxon>Helotiaceae</taxon>
        <taxon>Hymenoscyphus</taxon>
    </lineage>
</organism>
<dbReference type="GO" id="GO:0005743">
    <property type="term" value="C:mitochondrial inner membrane"/>
    <property type="evidence" value="ECO:0007669"/>
    <property type="project" value="UniProtKB-SubCell"/>
</dbReference>
<keyword evidence="6" id="KW-0809">Transit peptide</keyword>
<keyword evidence="5" id="KW-0999">Mitochondrion inner membrane</keyword>
<keyword evidence="15" id="KW-1185">Reference proteome</keyword>
<protein>
    <recommendedName>
        <fullName evidence="11">Cytochrome c oxidase polypeptide V</fullName>
    </recommendedName>
</protein>
<gene>
    <name evidence="14" type="ORF">HYFRA_00000867</name>
</gene>
<keyword evidence="4 13" id="KW-0812">Transmembrane</keyword>